<feature type="domain" description="Phage head morphogenesis" evidence="2">
    <location>
        <begin position="562"/>
        <end position="676"/>
    </location>
</feature>
<evidence type="ECO:0000313" key="4">
    <source>
        <dbReference type="Proteomes" id="UP001387364"/>
    </source>
</evidence>
<name>A0ABZ2N3F0_9BACI</name>
<dbReference type="RefSeq" id="WP_338749804.1">
    <property type="nucleotide sequence ID" value="NZ_CP147404.1"/>
</dbReference>
<keyword evidence="4" id="KW-1185">Reference proteome</keyword>
<reference evidence="3 4" key="1">
    <citation type="submission" date="2024-02" db="EMBL/GenBank/DDBJ databases">
        <title>Seven novel Bacillus-like species.</title>
        <authorList>
            <person name="Liu G."/>
        </authorList>
    </citation>
    <scope>NUCLEOTIDE SEQUENCE [LARGE SCALE GENOMIC DNA]</scope>
    <source>
        <strain evidence="3 4">FJAT-52991</strain>
    </source>
</reference>
<evidence type="ECO:0000313" key="3">
    <source>
        <dbReference type="EMBL" id="WXB91875.1"/>
    </source>
</evidence>
<dbReference type="NCBIfam" id="TIGR01537">
    <property type="entry name" value="portal_HK97"/>
    <property type="match status" value="1"/>
</dbReference>
<dbReference type="Pfam" id="PF04233">
    <property type="entry name" value="Phage_Mu_F"/>
    <property type="match status" value="1"/>
</dbReference>
<sequence length="682" mass="76713">MRYKASMVSSSIMILHNGQPAQTPARFDKLAKEGFEKNVWVYRCVMAIARSAASIPIVLYQKKGKELVEIEQHPLLDLLNKPNPHESAIDFREKLIAFLLLSGNTYQEMNGPNRGAPTELWTWRPDRVTIVPGGNYIKTFRYSVSGKDVDAPYEKIIHSKFFSPLDDFYGMGPIQVARQTVDMDNATAEWNTSLTQNHAAPSGFLKTEKSLAEPQYNRLKAMMRRMFGGKKNAGKAHLLEGGLEWQQLGLSPKDMDFINSRKMTREEICAVFGVPPQIVGIQDSSTYNNYKEARAAFYMETVLPTLDKIISGWNHKLVPLFGENLIVGYDVDQIEALQETSDTKWARLSGMKDILTVNEIRQALGYEDIDGGNVRYVPVGVYPEGEDAPELPDINEQNNESADNEDDPIKQAENIFTKATAEIERKASDARYIAEIERRRIGYIKSAEKLVKKRFEAEMKVVISAFKEDGEAATEKAIEQQQQEWKKTLTAAWLATSEAFSESNYNRLAEQAKSKGKAFEKKFIFEEEFPEILAFMHEYISEQVAEAVVLISAFSIERLKVVIGDSVAAGETIQDTAKRIQNLYGEEFSKERALTIARTEVISASNYGNRMGAKATGLELNKTWLSAGGDRTRDTHKAANGQTREMDELYDVGGAKAMFPGDPSLPAKERVKCRCTERHDVI</sequence>
<feature type="region of interest" description="Disordered" evidence="1">
    <location>
        <begin position="386"/>
        <end position="407"/>
    </location>
</feature>
<dbReference type="InterPro" id="IPR006427">
    <property type="entry name" value="Portal_HK97"/>
</dbReference>
<dbReference type="Proteomes" id="UP001387364">
    <property type="component" value="Chromosome"/>
</dbReference>
<dbReference type="InterPro" id="IPR006944">
    <property type="entry name" value="Phage/GTA_portal"/>
</dbReference>
<dbReference type="Pfam" id="PF04860">
    <property type="entry name" value="Phage_portal"/>
    <property type="match status" value="1"/>
</dbReference>
<protein>
    <submittedName>
        <fullName evidence="3">Phage portal protein</fullName>
    </submittedName>
</protein>
<proteinExistence type="predicted"/>
<dbReference type="EMBL" id="CP147404">
    <property type="protein sequence ID" value="WXB91875.1"/>
    <property type="molecule type" value="Genomic_DNA"/>
</dbReference>
<accession>A0ABZ2N3F0</accession>
<dbReference type="InterPro" id="IPR006528">
    <property type="entry name" value="Phage_head_morphogenesis_dom"/>
</dbReference>
<organism evidence="3 4">
    <name type="scientific">Bacillus kandeliae</name>
    <dbReference type="NCBI Taxonomy" id="3129297"/>
    <lineage>
        <taxon>Bacteria</taxon>
        <taxon>Bacillati</taxon>
        <taxon>Bacillota</taxon>
        <taxon>Bacilli</taxon>
        <taxon>Bacillales</taxon>
        <taxon>Bacillaceae</taxon>
        <taxon>Bacillus</taxon>
    </lineage>
</organism>
<evidence type="ECO:0000256" key="1">
    <source>
        <dbReference type="SAM" id="MobiDB-lite"/>
    </source>
</evidence>
<gene>
    <name evidence="3" type="ORF">WDJ61_11405</name>
</gene>
<evidence type="ECO:0000259" key="2">
    <source>
        <dbReference type="Pfam" id="PF04233"/>
    </source>
</evidence>